<dbReference type="Pfam" id="PF13976">
    <property type="entry name" value="gag_pre-integrs"/>
    <property type="match status" value="1"/>
</dbReference>
<reference evidence="3" key="1">
    <citation type="journal article" date="2014" name="PLoS ONE">
        <title>Transcriptome-Based Identification of ABC Transporters in the Western Tarnished Plant Bug Lygus hesperus.</title>
        <authorList>
            <person name="Hull J.J."/>
            <person name="Chaney K."/>
            <person name="Geib S.M."/>
            <person name="Fabrick J.A."/>
            <person name="Brent C.S."/>
            <person name="Walsh D."/>
            <person name="Lavine L.C."/>
        </authorList>
    </citation>
    <scope>NUCLEOTIDE SEQUENCE</scope>
</reference>
<dbReference type="InterPro" id="IPR001584">
    <property type="entry name" value="Integrase_cat-core"/>
</dbReference>
<protein>
    <submittedName>
        <fullName evidence="3">Retrovirus-related Pol polyprotein from transposon TNT 1-94</fullName>
    </submittedName>
</protein>
<evidence type="ECO:0000256" key="1">
    <source>
        <dbReference type="SAM" id="MobiDB-lite"/>
    </source>
</evidence>
<reference evidence="3" key="2">
    <citation type="submission" date="2014-07" db="EMBL/GenBank/DDBJ databases">
        <authorList>
            <person name="Hull J."/>
        </authorList>
    </citation>
    <scope>NUCLEOTIDE SEQUENCE</scope>
</reference>
<name>A0A0A9YDN6_LYGHE</name>
<dbReference type="InterPro" id="IPR025724">
    <property type="entry name" value="GAG-pre-integrase_dom"/>
</dbReference>
<dbReference type="InterPro" id="IPR039537">
    <property type="entry name" value="Retrotran_Ty1/copia-like"/>
</dbReference>
<dbReference type="InterPro" id="IPR057670">
    <property type="entry name" value="SH3_retrovirus"/>
</dbReference>
<sequence length="389" mass="44119">CNYTLGLYTLEISNFLASSNSAVVNNENVWHKRLGHASRDALRQLGLPFSTDVCPSCVEGKLSRLPFHSQEKKAKEIGMQIYSDICGPMSVEDHQGHRYYQVILDEYSHFVVVRLLKNKSEAEKNLRDYVVENERQFGIKVRKIRLDNAGEHTTKSFLEFTRNRGIQLQYTIPYSSAMNGQAERMIRTLTNMIRVKISDSGIPKSLWGEAVKASAYELNRTPTSTLPRGETPSSIWSGRNDVSKLRVFGCRVWYSTLPRRDKLDPRSTCAVHVGYCGGGYRLYLPDKQIVIRSRDVLFDEKVMFYKQSKPVVDEECEAEIESEIKEKTPTIPKDESVKSTTSSTSQEGVKSDTHSRDVSAEGGDGNKSSTTRLGRVVKLPNHLKEYLYI</sequence>
<proteinExistence type="predicted"/>
<dbReference type="SUPFAM" id="SSF53098">
    <property type="entry name" value="Ribonuclease H-like"/>
    <property type="match status" value="1"/>
</dbReference>
<dbReference type="Gene3D" id="3.30.420.10">
    <property type="entry name" value="Ribonuclease H-like superfamily/Ribonuclease H"/>
    <property type="match status" value="1"/>
</dbReference>
<evidence type="ECO:0000259" key="2">
    <source>
        <dbReference type="PROSITE" id="PS50994"/>
    </source>
</evidence>
<dbReference type="Pfam" id="PF00665">
    <property type="entry name" value="rve"/>
    <property type="match status" value="1"/>
</dbReference>
<dbReference type="PANTHER" id="PTHR42648">
    <property type="entry name" value="TRANSPOSASE, PUTATIVE-RELATED"/>
    <property type="match status" value="1"/>
</dbReference>
<feature type="compositionally biased region" description="Polar residues" evidence="1">
    <location>
        <begin position="338"/>
        <end position="348"/>
    </location>
</feature>
<dbReference type="AlphaFoldDB" id="A0A0A9YDN6"/>
<feature type="domain" description="Integrase catalytic" evidence="2">
    <location>
        <begin position="62"/>
        <end position="240"/>
    </location>
</feature>
<feature type="non-terminal residue" evidence="3">
    <location>
        <position position="1"/>
    </location>
</feature>
<feature type="region of interest" description="Disordered" evidence="1">
    <location>
        <begin position="322"/>
        <end position="373"/>
    </location>
</feature>
<feature type="compositionally biased region" description="Basic and acidic residues" evidence="1">
    <location>
        <begin position="349"/>
        <end position="359"/>
    </location>
</feature>
<dbReference type="PANTHER" id="PTHR42648:SF28">
    <property type="entry name" value="TRANSPOSON-ENCODED PROTEIN WITH RIBONUCLEASE H-LIKE AND RETROVIRUS ZINC FINGER-LIKE DOMAINS"/>
    <property type="match status" value="1"/>
</dbReference>
<dbReference type="InterPro" id="IPR012337">
    <property type="entry name" value="RNaseH-like_sf"/>
</dbReference>
<gene>
    <name evidence="3" type="primary">POLX_8</name>
    <name evidence="3" type="ORF">CM83_661</name>
</gene>
<feature type="compositionally biased region" description="Basic and acidic residues" evidence="1">
    <location>
        <begin position="322"/>
        <end position="337"/>
    </location>
</feature>
<dbReference type="Pfam" id="PF25597">
    <property type="entry name" value="SH3_retrovirus"/>
    <property type="match status" value="1"/>
</dbReference>
<evidence type="ECO:0000313" key="3">
    <source>
        <dbReference type="EMBL" id="JAG29761.1"/>
    </source>
</evidence>
<dbReference type="InterPro" id="IPR036397">
    <property type="entry name" value="RNaseH_sf"/>
</dbReference>
<dbReference type="GO" id="GO:0003676">
    <property type="term" value="F:nucleic acid binding"/>
    <property type="evidence" value="ECO:0007669"/>
    <property type="project" value="InterPro"/>
</dbReference>
<dbReference type="EMBL" id="GBHO01013843">
    <property type="protein sequence ID" value="JAG29761.1"/>
    <property type="molecule type" value="Transcribed_RNA"/>
</dbReference>
<dbReference type="PROSITE" id="PS50994">
    <property type="entry name" value="INTEGRASE"/>
    <property type="match status" value="1"/>
</dbReference>
<dbReference type="GO" id="GO:0015074">
    <property type="term" value="P:DNA integration"/>
    <property type="evidence" value="ECO:0007669"/>
    <property type="project" value="InterPro"/>
</dbReference>
<organism evidence="3">
    <name type="scientific">Lygus hesperus</name>
    <name type="common">Western plant bug</name>
    <dbReference type="NCBI Taxonomy" id="30085"/>
    <lineage>
        <taxon>Eukaryota</taxon>
        <taxon>Metazoa</taxon>
        <taxon>Ecdysozoa</taxon>
        <taxon>Arthropoda</taxon>
        <taxon>Hexapoda</taxon>
        <taxon>Insecta</taxon>
        <taxon>Pterygota</taxon>
        <taxon>Neoptera</taxon>
        <taxon>Paraneoptera</taxon>
        <taxon>Hemiptera</taxon>
        <taxon>Heteroptera</taxon>
        <taxon>Panheteroptera</taxon>
        <taxon>Cimicomorpha</taxon>
        <taxon>Miridae</taxon>
        <taxon>Mirini</taxon>
        <taxon>Lygus</taxon>
    </lineage>
</organism>
<accession>A0A0A9YDN6</accession>